<keyword evidence="2 4" id="KW-0808">Transferase</keyword>
<evidence type="ECO:0000313" key="4">
    <source>
        <dbReference type="EMBL" id="MFC6238887.1"/>
    </source>
</evidence>
<proteinExistence type="predicted"/>
<reference evidence="5" key="1">
    <citation type="journal article" date="2019" name="Int. J. Syst. Evol. Microbiol.">
        <title>The Global Catalogue of Microorganisms (GCM) 10K type strain sequencing project: providing services to taxonomists for standard genome sequencing and annotation.</title>
        <authorList>
            <consortium name="The Broad Institute Genomics Platform"/>
            <consortium name="The Broad Institute Genome Sequencing Center for Infectious Disease"/>
            <person name="Wu L."/>
            <person name="Ma J."/>
        </authorList>
    </citation>
    <scope>NUCLEOTIDE SEQUENCE [LARGE SCALE GENOMIC DNA]</scope>
    <source>
        <strain evidence="5">CGMCC 4.7317</strain>
    </source>
</reference>
<comment type="caution">
    <text evidence="4">The sequence shown here is derived from an EMBL/GenBank/DDBJ whole genome shotgun (WGS) entry which is preliminary data.</text>
</comment>
<evidence type="ECO:0000256" key="1">
    <source>
        <dbReference type="ARBA" id="ARBA00022676"/>
    </source>
</evidence>
<evidence type="ECO:0000313" key="5">
    <source>
        <dbReference type="Proteomes" id="UP001596138"/>
    </source>
</evidence>
<gene>
    <name evidence="4" type="ORF">ACFQGU_13440</name>
</gene>
<dbReference type="EC" id="2.4.-.-" evidence="4"/>
<sequence length="398" mass="41816">MRVALVRHRPDDTDTDRDSVPALLARPLEDLADDLAALGHEVLVVEARRPLARGGQKGGPSLEALDRMAQARTTPGPSRPGAIVCSTRRGLAAALDPASVDVALAVGRRAAETLDRVSSDLRVPWLWCPEATDLRSEPGCVGPWLPRHADGFVVGSLPEVELLARAGVDGGRCEVVPWQLSMPAHGSPALGEVTECATSVLTTAGAGGAGVADLIRAVAVLPEMKLCVAVDAATAAGGHTVERWARLAAGLRAGDRIRFVRITTGEGLRVMVRSSDLVVSVPHGRPETSLLATAMWAGTPLVASDVAGVRELVESGTTGLVLPPGQPRRLARALRVVGRDTPARSTWSWSAHRRAVERFDRHGTAVTMSRALAASVASRTDEPGWGPTSDRLDDFAAG</sequence>
<dbReference type="SUPFAM" id="SSF53756">
    <property type="entry name" value="UDP-Glycosyltransferase/glycogen phosphorylase"/>
    <property type="match status" value="1"/>
</dbReference>
<name>A0ABW1T3M5_9ACTN</name>
<dbReference type="Pfam" id="PF13692">
    <property type="entry name" value="Glyco_trans_1_4"/>
    <property type="match status" value="1"/>
</dbReference>
<protein>
    <submittedName>
        <fullName evidence="4">Glycosyltransferase</fullName>
        <ecNumber evidence="4">2.4.-.-</ecNumber>
    </submittedName>
</protein>
<keyword evidence="5" id="KW-1185">Reference proteome</keyword>
<dbReference type="Gene3D" id="3.40.50.2000">
    <property type="entry name" value="Glycogen Phosphorylase B"/>
    <property type="match status" value="2"/>
</dbReference>
<dbReference type="Proteomes" id="UP001596138">
    <property type="component" value="Unassembled WGS sequence"/>
</dbReference>
<feature type="region of interest" description="Disordered" evidence="3">
    <location>
        <begin position="376"/>
        <end position="398"/>
    </location>
</feature>
<dbReference type="EMBL" id="JBHSTI010000008">
    <property type="protein sequence ID" value="MFC6238887.1"/>
    <property type="molecule type" value="Genomic_DNA"/>
</dbReference>
<evidence type="ECO:0000256" key="3">
    <source>
        <dbReference type="SAM" id="MobiDB-lite"/>
    </source>
</evidence>
<organism evidence="4 5">
    <name type="scientific">Longivirga aurantiaca</name>
    <dbReference type="NCBI Taxonomy" id="1837743"/>
    <lineage>
        <taxon>Bacteria</taxon>
        <taxon>Bacillati</taxon>
        <taxon>Actinomycetota</taxon>
        <taxon>Actinomycetes</taxon>
        <taxon>Sporichthyales</taxon>
        <taxon>Sporichthyaceae</taxon>
        <taxon>Longivirga</taxon>
    </lineage>
</organism>
<dbReference type="PANTHER" id="PTHR12526">
    <property type="entry name" value="GLYCOSYLTRANSFERASE"/>
    <property type="match status" value="1"/>
</dbReference>
<dbReference type="PANTHER" id="PTHR12526:SF510">
    <property type="entry name" value="D-INOSITOL 3-PHOSPHATE GLYCOSYLTRANSFERASE"/>
    <property type="match status" value="1"/>
</dbReference>
<evidence type="ECO:0000256" key="2">
    <source>
        <dbReference type="ARBA" id="ARBA00022679"/>
    </source>
</evidence>
<keyword evidence="1 4" id="KW-0328">Glycosyltransferase</keyword>
<accession>A0ABW1T3M5</accession>
<dbReference type="RefSeq" id="WP_386767481.1">
    <property type="nucleotide sequence ID" value="NZ_JBHSTI010000008.1"/>
</dbReference>
<dbReference type="GO" id="GO:0016757">
    <property type="term" value="F:glycosyltransferase activity"/>
    <property type="evidence" value="ECO:0007669"/>
    <property type="project" value="UniProtKB-KW"/>
</dbReference>